<dbReference type="OrthoDB" id="1275273at2"/>
<keyword evidence="2" id="KW-0732">Signal</keyword>
<dbReference type="Proteomes" id="UP000182034">
    <property type="component" value="Unassembled WGS sequence"/>
</dbReference>
<feature type="compositionally biased region" description="Polar residues" evidence="1">
    <location>
        <begin position="23"/>
        <end position="41"/>
    </location>
</feature>
<dbReference type="STRING" id="1612149.SAMN05216324_105149"/>
<feature type="chain" id="PRO_5012905174" evidence="2">
    <location>
        <begin position="19"/>
        <end position="65"/>
    </location>
</feature>
<keyword evidence="4" id="KW-1185">Reference proteome</keyword>
<dbReference type="EMBL" id="FPKW01000005">
    <property type="protein sequence ID" value="SFZ93598.1"/>
    <property type="molecule type" value="Genomic_DNA"/>
</dbReference>
<evidence type="ECO:0000256" key="1">
    <source>
        <dbReference type="SAM" id="MobiDB-lite"/>
    </source>
</evidence>
<feature type="region of interest" description="Disordered" evidence="1">
    <location>
        <begin position="23"/>
        <end position="65"/>
    </location>
</feature>
<evidence type="ECO:0000313" key="3">
    <source>
        <dbReference type="EMBL" id="SFZ93598.1"/>
    </source>
</evidence>
<evidence type="ECO:0000256" key="2">
    <source>
        <dbReference type="SAM" id="SignalP"/>
    </source>
</evidence>
<accession>A0A1K2IMR9</accession>
<organism evidence="3 4">
    <name type="scientific">Chryseobacterium limigenitum</name>
    <dbReference type="NCBI Taxonomy" id="1612149"/>
    <lineage>
        <taxon>Bacteria</taxon>
        <taxon>Pseudomonadati</taxon>
        <taxon>Bacteroidota</taxon>
        <taxon>Flavobacteriia</taxon>
        <taxon>Flavobacteriales</taxon>
        <taxon>Weeksellaceae</taxon>
        <taxon>Chryseobacterium group</taxon>
        <taxon>Chryseobacterium</taxon>
    </lineage>
</organism>
<dbReference type="AlphaFoldDB" id="A0A1K2IMR9"/>
<evidence type="ECO:0000313" key="4">
    <source>
        <dbReference type="Proteomes" id="UP000182034"/>
    </source>
</evidence>
<gene>
    <name evidence="3" type="ORF">SAMN05216324_105149</name>
</gene>
<dbReference type="RefSeq" id="WP_072409181.1">
    <property type="nucleotide sequence ID" value="NZ_FPKW01000005.1"/>
</dbReference>
<feature type="compositionally biased region" description="Gly residues" evidence="1">
    <location>
        <begin position="45"/>
        <end position="55"/>
    </location>
</feature>
<protein>
    <submittedName>
        <fullName evidence="3">Uncharacterized protein</fullName>
    </submittedName>
</protein>
<name>A0A1K2IMR9_9FLAO</name>
<proteinExistence type="predicted"/>
<reference evidence="4" key="1">
    <citation type="submission" date="2016-10" db="EMBL/GenBank/DDBJ databases">
        <authorList>
            <person name="Varghese N."/>
            <person name="Submissions S."/>
        </authorList>
    </citation>
    <scope>NUCLEOTIDE SEQUENCE [LARGE SCALE GENOMIC DNA]</scope>
    <source>
        <strain evidence="4">SUR2</strain>
    </source>
</reference>
<sequence length="65" mass="6591">MINFILMLLGLAFSNNSANTTTCNDNNGNPVTVQNGTTDPITGTGEDGGPVGGNTGQLPPPFTNP</sequence>
<feature type="signal peptide" evidence="2">
    <location>
        <begin position="1"/>
        <end position="18"/>
    </location>
</feature>